<dbReference type="Proteomes" id="UP000199245">
    <property type="component" value="Unassembled WGS sequence"/>
</dbReference>
<dbReference type="AlphaFoldDB" id="A0A1G7D0X0"/>
<accession>A0A1G7D0X0</accession>
<protein>
    <submittedName>
        <fullName evidence="1">Uncharacterized protein</fullName>
    </submittedName>
</protein>
<proteinExistence type="predicted"/>
<evidence type="ECO:0000313" key="1">
    <source>
        <dbReference type="EMBL" id="SDE44566.1"/>
    </source>
</evidence>
<dbReference type="EMBL" id="FMZW01000026">
    <property type="protein sequence ID" value="SDE44566.1"/>
    <property type="molecule type" value="Genomic_DNA"/>
</dbReference>
<sequence>MVRPFGTEVNVQCRVREGLGEGGRFARATRNDAKAFYDAICID</sequence>
<organism evidence="1 2">
    <name type="scientific">Bradyrhizobium brasilense</name>
    <dbReference type="NCBI Taxonomy" id="1419277"/>
    <lineage>
        <taxon>Bacteria</taxon>
        <taxon>Pseudomonadati</taxon>
        <taxon>Pseudomonadota</taxon>
        <taxon>Alphaproteobacteria</taxon>
        <taxon>Hyphomicrobiales</taxon>
        <taxon>Nitrobacteraceae</taxon>
        <taxon>Bradyrhizobium</taxon>
    </lineage>
</organism>
<evidence type="ECO:0000313" key="2">
    <source>
        <dbReference type="Proteomes" id="UP000199245"/>
    </source>
</evidence>
<dbReference type="RefSeq" id="WP_283809523.1">
    <property type="nucleotide sequence ID" value="NZ_FMZW01000026.1"/>
</dbReference>
<reference evidence="1 2" key="1">
    <citation type="submission" date="2016-10" db="EMBL/GenBank/DDBJ databases">
        <authorList>
            <person name="de Groot N.N."/>
        </authorList>
    </citation>
    <scope>NUCLEOTIDE SEQUENCE [LARGE SCALE GENOMIC DNA]</scope>
    <source>
        <strain evidence="1 2">R5</strain>
    </source>
</reference>
<gene>
    <name evidence="1" type="ORF">SAMN05216337_102662</name>
</gene>
<name>A0A1G7D0X0_9BRAD</name>